<dbReference type="InterPro" id="IPR016024">
    <property type="entry name" value="ARM-type_fold"/>
</dbReference>
<protein>
    <submittedName>
        <fullName evidence="4">Uncharacterized protein</fullName>
    </submittedName>
</protein>
<dbReference type="Gene3D" id="1.25.40.20">
    <property type="entry name" value="Ankyrin repeat-containing domain"/>
    <property type="match status" value="1"/>
</dbReference>
<sequence length="845" mass="93456">MPEFDENVWSHMHQAAYRGFIKSIHRFVEEDSSILESESNDEYKATPFLLAVESGTLETVECLLGLGSKIDAINSRNHGAVEICALRGYTSLLIYFVNKNDEKLPVWKRLIQYLASDMEADVIAAGKSLTQLTDASTQDYQDHRSQLIAKGAIPTTISFVGSSLTDQTKADGIKFLLNLLESEDVQETFVNASGAQAYIKLLKSTNETIIKLSAMVLEKLTANKNHADCVVRYTALPALYKVIQSIKTPDVLVPVLNVFSNVAIANTSHQKTIGTLPNFFENFVLIGKDNADGDMMKAYTEAVDNIVRDERNNQNAFIAAEGTEILMEALVRHSRNKDVQLSTVEAIHSLGENNPSAQETISNKGIQKLLMQMLRKSRADEIQEKTGMALWALAGNDIEKQRKMAEGIGVTSLIEFLNSKRENLHYISSEGLGVLAQGPISLHEEIASANGIQPLIRLLESDKDFYNIILSVIRTLRYLSVGVGNVPFTENQLSIDKCGGVEILIQLLLDGQDDLIKVEAAVTLAHVALGRENITSKINSHPDFSFIRILKMMYAKEDMVRLLAGSALATFAYNNVNQQKEISLQGGVRFNCFVPFLKSSDEFYRCNAAYQVVVLALIIPDEEQATSSAVGIKLLVELIQDSKSNQILALAADCIARLAHTRAGVPAAIVAINGIDFLFELLNSGTVPVEGCASIALSYLSYNHTGERRLLYKCRTDPYLKKILNRYTKDKHRLSEDFIEGWKHFKRVGIPPIPDDRIKKFEPADEIQLQLNAESPRGTTTGVESSSNHVEDVALSERSARSSLTPQRSTTTSSFQETQTSVPATRTHSSVSFNLSQQEMVLQEG</sequence>
<evidence type="ECO:0000313" key="4">
    <source>
        <dbReference type="EMBL" id="ESO98253.1"/>
    </source>
</evidence>
<dbReference type="HOGENOM" id="CLU_368265_0_0_1"/>
<dbReference type="InterPro" id="IPR002110">
    <property type="entry name" value="Ankyrin_rpt"/>
</dbReference>
<dbReference type="STRING" id="225164.V4A318"/>
<evidence type="ECO:0000256" key="1">
    <source>
        <dbReference type="PROSITE-ProRule" id="PRU00023"/>
    </source>
</evidence>
<dbReference type="OrthoDB" id="1683831at2759"/>
<dbReference type="PROSITE" id="PS50088">
    <property type="entry name" value="ANK_REPEAT"/>
    <property type="match status" value="1"/>
</dbReference>
<feature type="repeat" description="ANK" evidence="1">
    <location>
        <begin position="43"/>
        <end position="75"/>
    </location>
</feature>
<dbReference type="PANTHER" id="PTHR46464">
    <property type="entry name" value="ANK_REP_REGION DOMAIN-CONTAINING PROTEIN"/>
    <property type="match status" value="1"/>
</dbReference>
<dbReference type="CTD" id="20248560"/>
<evidence type="ECO:0000256" key="2">
    <source>
        <dbReference type="PROSITE-ProRule" id="PRU00259"/>
    </source>
</evidence>
<organism evidence="4 5">
    <name type="scientific">Lottia gigantea</name>
    <name type="common">Giant owl limpet</name>
    <dbReference type="NCBI Taxonomy" id="225164"/>
    <lineage>
        <taxon>Eukaryota</taxon>
        <taxon>Metazoa</taxon>
        <taxon>Spiralia</taxon>
        <taxon>Lophotrochozoa</taxon>
        <taxon>Mollusca</taxon>
        <taxon>Gastropoda</taxon>
        <taxon>Patellogastropoda</taxon>
        <taxon>Lottioidea</taxon>
        <taxon>Lottiidae</taxon>
        <taxon>Lottia</taxon>
    </lineage>
</organism>
<feature type="compositionally biased region" description="Low complexity" evidence="3">
    <location>
        <begin position="807"/>
        <end position="821"/>
    </location>
</feature>
<dbReference type="PROSITE" id="PS50176">
    <property type="entry name" value="ARM_REPEAT"/>
    <property type="match status" value="2"/>
</dbReference>
<keyword evidence="5" id="KW-1185">Reference proteome</keyword>
<dbReference type="SMART" id="SM00248">
    <property type="entry name" value="ANK"/>
    <property type="match status" value="2"/>
</dbReference>
<keyword evidence="1" id="KW-0040">ANK repeat</keyword>
<proteinExistence type="predicted"/>
<feature type="compositionally biased region" description="Polar residues" evidence="3">
    <location>
        <begin position="822"/>
        <end position="845"/>
    </location>
</feature>
<dbReference type="InterPro" id="IPR043379">
    <property type="entry name" value="ANKAR"/>
</dbReference>
<dbReference type="SUPFAM" id="SSF48403">
    <property type="entry name" value="Ankyrin repeat"/>
    <property type="match status" value="1"/>
</dbReference>
<evidence type="ECO:0000313" key="5">
    <source>
        <dbReference type="Proteomes" id="UP000030746"/>
    </source>
</evidence>
<dbReference type="InterPro" id="IPR011989">
    <property type="entry name" value="ARM-like"/>
</dbReference>
<dbReference type="GeneID" id="20248560"/>
<feature type="region of interest" description="Disordered" evidence="3">
    <location>
        <begin position="772"/>
        <end position="845"/>
    </location>
</feature>
<dbReference type="KEGG" id="lgi:LOTGIDRAFT_231357"/>
<evidence type="ECO:0000256" key="3">
    <source>
        <dbReference type="SAM" id="MobiDB-lite"/>
    </source>
</evidence>
<feature type="compositionally biased region" description="Polar residues" evidence="3">
    <location>
        <begin position="772"/>
        <end position="788"/>
    </location>
</feature>
<dbReference type="AlphaFoldDB" id="V4A318"/>
<dbReference type="SMART" id="SM00185">
    <property type="entry name" value="ARM"/>
    <property type="match status" value="8"/>
</dbReference>
<dbReference type="Proteomes" id="UP000030746">
    <property type="component" value="Unassembled WGS sequence"/>
</dbReference>
<dbReference type="RefSeq" id="XP_009050958.1">
    <property type="nucleotide sequence ID" value="XM_009052710.1"/>
</dbReference>
<name>V4A318_LOTGI</name>
<feature type="repeat" description="ARM" evidence="2">
    <location>
        <begin position="193"/>
        <end position="235"/>
    </location>
</feature>
<dbReference type="InterPro" id="IPR036770">
    <property type="entry name" value="Ankyrin_rpt-contain_sf"/>
</dbReference>
<dbReference type="PANTHER" id="PTHR46464:SF2">
    <property type="entry name" value="ANKYRIN AND ARMADILLO REPEAT-CONTAINING PROTEIN"/>
    <property type="match status" value="1"/>
</dbReference>
<dbReference type="OMA" id="MVHSANE"/>
<accession>V4A318</accession>
<dbReference type="SUPFAM" id="SSF48371">
    <property type="entry name" value="ARM repeat"/>
    <property type="match status" value="2"/>
</dbReference>
<gene>
    <name evidence="4" type="ORF">LOTGIDRAFT_231357</name>
</gene>
<dbReference type="Gene3D" id="1.25.10.10">
    <property type="entry name" value="Leucine-rich Repeat Variant"/>
    <property type="match status" value="3"/>
</dbReference>
<reference evidence="4 5" key="1">
    <citation type="journal article" date="2013" name="Nature">
        <title>Insights into bilaterian evolution from three spiralian genomes.</title>
        <authorList>
            <person name="Simakov O."/>
            <person name="Marletaz F."/>
            <person name="Cho S.J."/>
            <person name="Edsinger-Gonzales E."/>
            <person name="Havlak P."/>
            <person name="Hellsten U."/>
            <person name="Kuo D.H."/>
            <person name="Larsson T."/>
            <person name="Lv J."/>
            <person name="Arendt D."/>
            <person name="Savage R."/>
            <person name="Osoegawa K."/>
            <person name="de Jong P."/>
            <person name="Grimwood J."/>
            <person name="Chapman J.A."/>
            <person name="Shapiro H."/>
            <person name="Aerts A."/>
            <person name="Otillar R.P."/>
            <person name="Terry A.Y."/>
            <person name="Boore J.L."/>
            <person name="Grigoriev I.V."/>
            <person name="Lindberg D.R."/>
            <person name="Seaver E.C."/>
            <person name="Weisblat D.A."/>
            <person name="Putnam N.H."/>
            <person name="Rokhsar D.S."/>
        </authorList>
    </citation>
    <scope>NUCLEOTIDE SEQUENCE [LARGE SCALE GENOMIC DNA]</scope>
</reference>
<dbReference type="EMBL" id="KB201262">
    <property type="protein sequence ID" value="ESO98253.1"/>
    <property type="molecule type" value="Genomic_DNA"/>
</dbReference>
<dbReference type="InterPro" id="IPR000225">
    <property type="entry name" value="Armadillo"/>
</dbReference>
<feature type="repeat" description="ARM" evidence="2">
    <location>
        <begin position="450"/>
        <end position="480"/>
    </location>
</feature>